<comment type="caution">
    <text evidence="9">The sequence shown here is derived from an EMBL/GenBank/DDBJ whole genome shotgun (WGS) entry which is preliminary data.</text>
</comment>
<evidence type="ECO:0000256" key="5">
    <source>
        <dbReference type="ARBA" id="ARBA00023242"/>
    </source>
</evidence>
<keyword evidence="9" id="KW-0378">Hydrolase</keyword>
<keyword evidence="3" id="KW-0238">DNA-binding</keyword>
<feature type="domain" description="CN hydrolase" evidence="7">
    <location>
        <begin position="243"/>
        <end position="451"/>
    </location>
</feature>
<dbReference type="InterPro" id="IPR015300">
    <property type="entry name" value="DNA-bd_pseudobarrel_sf"/>
</dbReference>
<dbReference type="PROSITE" id="PS50263">
    <property type="entry name" value="CN_HYDROLASE"/>
    <property type="match status" value="1"/>
</dbReference>
<dbReference type="CDD" id="cd10017">
    <property type="entry name" value="B3_DNA"/>
    <property type="match status" value="2"/>
</dbReference>
<evidence type="ECO:0000256" key="3">
    <source>
        <dbReference type="ARBA" id="ARBA00023125"/>
    </source>
</evidence>
<evidence type="ECO:0000256" key="4">
    <source>
        <dbReference type="ARBA" id="ARBA00023163"/>
    </source>
</evidence>
<keyword evidence="5" id="KW-0539">Nucleus</keyword>
<dbReference type="EMBL" id="AWUE01014121">
    <property type="protein sequence ID" value="OMP05005.1"/>
    <property type="molecule type" value="Genomic_DNA"/>
</dbReference>
<dbReference type="PANTHER" id="PTHR23088:SF53">
    <property type="entry name" value="OS06G0206000 PROTEIN"/>
    <property type="match status" value="1"/>
</dbReference>
<dbReference type="GO" id="GO:0006541">
    <property type="term" value="P:glutamine metabolic process"/>
    <property type="evidence" value="ECO:0007669"/>
    <property type="project" value="TreeGrafter"/>
</dbReference>
<dbReference type="GO" id="GO:0005739">
    <property type="term" value="C:mitochondrion"/>
    <property type="evidence" value="ECO:0007669"/>
    <property type="project" value="TreeGrafter"/>
</dbReference>
<name>A0A1R3KD47_9ROSI</name>
<dbReference type="InterPro" id="IPR003010">
    <property type="entry name" value="C-N_Hydrolase"/>
</dbReference>
<keyword evidence="2" id="KW-0805">Transcription regulation</keyword>
<organism evidence="9 10">
    <name type="scientific">Corchorus olitorius</name>
    <dbReference type="NCBI Taxonomy" id="93759"/>
    <lineage>
        <taxon>Eukaryota</taxon>
        <taxon>Viridiplantae</taxon>
        <taxon>Streptophyta</taxon>
        <taxon>Embryophyta</taxon>
        <taxon>Tracheophyta</taxon>
        <taxon>Spermatophyta</taxon>
        <taxon>Magnoliopsida</taxon>
        <taxon>eudicotyledons</taxon>
        <taxon>Gunneridae</taxon>
        <taxon>Pentapetalae</taxon>
        <taxon>rosids</taxon>
        <taxon>malvids</taxon>
        <taxon>Malvales</taxon>
        <taxon>Malvaceae</taxon>
        <taxon>Grewioideae</taxon>
        <taxon>Apeibeae</taxon>
        <taxon>Corchorus</taxon>
    </lineage>
</organism>
<gene>
    <name evidence="9" type="ORF">COLO4_09123</name>
</gene>
<dbReference type="SUPFAM" id="SSF56317">
    <property type="entry name" value="Carbon-nitrogen hydrolase"/>
    <property type="match status" value="1"/>
</dbReference>
<dbReference type="GO" id="GO:0006107">
    <property type="term" value="P:oxaloacetate metabolic process"/>
    <property type="evidence" value="ECO:0007669"/>
    <property type="project" value="TreeGrafter"/>
</dbReference>
<dbReference type="STRING" id="93759.A0A1R3KD47"/>
<evidence type="ECO:0000256" key="6">
    <source>
        <dbReference type="SAM" id="MobiDB-lite"/>
    </source>
</evidence>
<reference evidence="10" key="1">
    <citation type="submission" date="2013-09" db="EMBL/GenBank/DDBJ databases">
        <title>Corchorus olitorius genome sequencing.</title>
        <authorList>
            <person name="Alam M."/>
            <person name="Haque M.S."/>
            <person name="Islam M.S."/>
            <person name="Emdad E.M."/>
            <person name="Islam M.M."/>
            <person name="Ahmed B."/>
            <person name="Halim A."/>
            <person name="Hossen Q.M.M."/>
            <person name="Hossain M.Z."/>
            <person name="Ahmed R."/>
            <person name="Khan M.M."/>
            <person name="Islam R."/>
            <person name="Rashid M.M."/>
            <person name="Khan S.A."/>
            <person name="Rahman M.S."/>
            <person name="Alam M."/>
            <person name="Yahiya A.S."/>
            <person name="Khan M.S."/>
            <person name="Azam M.S."/>
            <person name="Haque T."/>
            <person name="Lashkar M.Z.H."/>
            <person name="Akhand A.I."/>
            <person name="Morshed G."/>
            <person name="Roy S."/>
            <person name="Uddin K.S."/>
            <person name="Rabeya T."/>
            <person name="Hossain A.S."/>
            <person name="Chowdhury A."/>
            <person name="Snigdha A.R."/>
            <person name="Mortoza M.S."/>
            <person name="Matin S.A."/>
            <person name="Hoque S.M.E."/>
            <person name="Islam M.K."/>
            <person name="Roy D.K."/>
            <person name="Haider R."/>
            <person name="Moosa M.M."/>
            <person name="Elias S.M."/>
            <person name="Hasan A.M."/>
            <person name="Jahan S."/>
            <person name="Shafiuddin M."/>
            <person name="Mahmood N."/>
            <person name="Shommy N.S."/>
        </authorList>
    </citation>
    <scope>NUCLEOTIDE SEQUENCE [LARGE SCALE GENOMIC DNA]</scope>
    <source>
        <strain evidence="10">cv. O-4</strain>
    </source>
</reference>
<keyword evidence="4" id="KW-0804">Transcription</keyword>
<dbReference type="GO" id="GO:0005634">
    <property type="term" value="C:nucleus"/>
    <property type="evidence" value="ECO:0007669"/>
    <property type="project" value="UniProtKB-SubCell"/>
</dbReference>
<dbReference type="OrthoDB" id="10250282at2759"/>
<comment type="subcellular location">
    <subcellularLocation>
        <location evidence="1">Nucleus</location>
    </subcellularLocation>
</comment>
<dbReference type="AlphaFoldDB" id="A0A1R3KD47"/>
<proteinExistence type="predicted"/>
<dbReference type="SUPFAM" id="SSF101936">
    <property type="entry name" value="DNA-binding pseudobarrel domain"/>
    <property type="match status" value="2"/>
</dbReference>
<feature type="domain" description="TF-B3" evidence="8">
    <location>
        <begin position="1"/>
        <end position="65"/>
    </location>
</feature>
<dbReference type="GO" id="GO:0003677">
    <property type="term" value="F:DNA binding"/>
    <property type="evidence" value="ECO:0007669"/>
    <property type="project" value="UniProtKB-KW"/>
</dbReference>
<evidence type="ECO:0000313" key="9">
    <source>
        <dbReference type="EMBL" id="OMP05005.1"/>
    </source>
</evidence>
<dbReference type="InterPro" id="IPR036526">
    <property type="entry name" value="C-N_Hydrolase_sf"/>
</dbReference>
<dbReference type="GO" id="GO:0006528">
    <property type="term" value="P:asparagine metabolic process"/>
    <property type="evidence" value="ECO:0007669"/>
    <property type="project" value="TreeGrafter"/>
</dbReference>
<evidence type="ECO:0000256" key="1">
    <source>
        <dbReference type="ARBA" id="ARBA00004123"/>
    </source>
</evidence>
<dbReference type="Proteomes" id="UP000187203">
    <property type="component" value="Unassembled WGS sequence"/>
</dbReference>
<dbReference type="InterPro" id="IPR003340">
    <property type="entry name" value="B3_DNA-bd"/>
</dbReference>
<evidence type="ECO:0000256" key="2">
    <source>
        <dbReference type="ARBA" id="ARBA00023015"/>
    </source>
</evidence>
<dbReference type="Gene3D" id="3.60.110.10">
    <property type="entry name" value="Carbon-nitrogen hydrolase"/>
    <property type="match status" value="2"/>
</dbReference>
<protein>
    <submittedName>
        <fullName evidence="9">Carbon-nitrogen hydrolase</fullName>
    </submittedName>
</protein>
<evidence type="ECO:0000259" key="7">
    <source>
        <dbReference type="PROSITE" id="PS50263"/>
    </source>
</evidence>
<dbReference type="Pfam" id="PF00795">
    <property type="entry name" value="CN_hydrolase"/>
    <property type="match status" value="1"/>
</dbReference>
<evidence type="ECO:0000313" key="10">
    <source>
        <dbReference type="Proteomes" id="UP000187203"/>
    </source>
</evidence>
<sequence length="479" mass="53778">MSSQTLLRVPSGEVWKVELSKRDGKVWLKKGLQEFSKHYSLERGQFVVFRYQGNSKFHVAILDSTATEIQYPSTRNYHAELKGKGIPEKSESDDSVEIIEEIPLAPSRKLREKLQVPCPLPRKKMRSSDSANKNDEVNLKSQGMAPNVKQNGGPAMRVDESTKTLRGGERFCVLQRAAKAFQSKHPFFVLVMQPSYVGLTKTWQLALPAPFVRKHNLIKERNCLISLCNEDGKTWPVKVHQGFKVGLCQLSVNQDKNQNIIRAHNLIKVAAEQGARLVVLPEMWNCPYSADNFAKYAEDFGNGDLSPSISMLSEVASCYRITIVGDISFKESDFFAAGDEPTIVDTEIGRIGIGICHDIRFPEVAMLYRAKGAHLICYPGAFNMSTGELLWELVQRARAADNQLFVATCSPSRDSAGSYTIWGHSTLVSPFGEIIATSEHEQTVVVAEIDYSEIQLTRESLPLEKQRRSDIYQLIDMHH</sequence>
<dbReference type="PROSITE" id="PS50863">
    <property type="entry name" value="B3"/>
    <property type="match status" value="1"/>
</dbReference>
<dbReference type="Pfam" id="PF02362">
    <property type="entry name" value="B3"/>
    <property type="match status" value="1"/>
</dbReference>
<evidence type="ECO:0000259" key="8">
    <source>
        <dbReference type="PROSITE" id="PS50863"/>
    </source>
</evidence>
<accession>A0A1R3KD47</accession>
<feature type="region of interest" description="Disordered" evidence="6">
    <location>
        <begin position="120"/>
        <end position="157"/>
    </location>
</feature>
<dbReference type="GO" id="GO:0050152">
    <property type="term" value="F:omega-amidase activity"/>
    <property type="evidence" value="ECO:0007669"/>
    <property type="project" value="TreeGrafter"/>
</dbReference>
<dbReference type="Gene3D" id="2.40.330.10">
    <property type="entry name" value="DNA-binding pseudobarrel domain"/>
    <property type="match status" value="1"/>
</dbReference>
<dbReference type="PANTHER" id="PTHR23088">
    <property type="entry name" value="NITRILASE-RELATED"/>
    <property type="match status" value="1"/>
</dbReference>
<keyword evidence="10" id="KW-1185">Reference proteome</keyword>